<gene>
    <name evidence="1" type="ORF">FUA24_05660</name>
</gene>
<dbReference type="InterPro" id="IPR008551">
    <property type="entry name" value="TANGO2"/>
</dbReference>
<dbReference type="Proteomes" id="UP000323930">
    <property type="component" value="Unassembled WGS sequence"/>
</dbReference>
<proteinExistence type="predicted"/>
<organism evidence="1 2">
    <name type="scientific">Seonamhaeicola marinus</name>
    <dbReference type="NCBI Taxonomy" id="1912246"/>
    <lineage>
        <taxon>Bacteria</taxon>
        <taxon>Pseudomonadati</taxon>
        <taxon>Bacteroidota</taxon>
        <taxon>Flavobacteriia</taxon>
        <taxon>Flavobacteriales</taxon>
        <taxon>Flavobacteriaceae</taxon>
    </lineage>
</organism>
<reference evidence="1 2" key="1">
    <citation type="submission" date="2019-08" db="EMBL/GenBank/DDBJ databases">
        <title>Seonamhaeicola sediminis sp. nov., isolated from marine sediment.</title>
        <authorList>
            <person name="Cao W.R."/>
        </authorList>
    </citation>
    <scope>NUCLEOTIDE SEQUENCE [LARGE SCALE GENOMIC DNA]</scope>
    <source>
        <strain evidence="1 2">B011</strain>
    </source>
</reference>
<dbReference type="RefSeq" id="WP_148540444.1">
    <property type="nucleotide sequence ID" value="NZ_VSDQ01000409.1"/>
</dbReference>
<protein>
    <submittedName>
        <fullName evidence="1">NRDE family protein</fullName>
    </submittedName>
</protein>
<evidence type="ECO:0000313" key="2">
    <source>
        <dbReference type="Proteomes" id="UP000323930"/>
    </source>
</evidence>
<dbReference type="EMBL" id="VSDQ01000409">
    <property type="protein sequence ID" value="TYA84139.1"/>
    <property type="molecule type" value="Genomic_DNA"/>
</dbReference>
<dbReference type="OrthoDB" id="4380123at2"/>
<comment type="caution">
    <text evidence="1">The sequence shown here is derived from an EMBL/GenBank/DDBJ whole genome shotgun (WGS) entry which is preliminary data.</text>
</comment>
<dbReference type="Pfam" id="PF05742">
    <property type="entry name" value="TANGO2"/>
    <property type="match status" value="1"/>
</dbReference>
<sequence length="241" mass="27302">MCTVTIIPKEHNSFILTSNRDEAPDRVSLSPDFYAVDGVKVLFPKDELSGGTWIGVSEKNRLICVLNGGFIAHTRKLNYRKSRGIVAKDLMIADDVLKTIKSYDFSDIEPFTIVLADWNATLKFFELVWDGSEKHLTELPLEPRIWSSSTLYDETMKTERAKWFQLFKEKNELNGSAMLSFHKGAGEYNLDYGVVMDRGYVKTTSITQVEKTGSSVHMAYENLQDGVVANQTFNLPQIVNE</sequence>
<dbReference type="PANTHER" id="PTHR17985">
    <property type="entry name" value="SER/THR-RICH PROTEIN T10 IN DGCR REGION"/>
    <property type="match status" value="1"/>
</dbReference>
<name>A0A5D0IM86_9FLAO</name>
<dbReference type="PANTHER" id="PTHR17985:SF8">
    <property type="entry name" value="TRANSPORT AND GOLGI ORGANIZATION PROTEIN 2 HOMOLOG"/>
    <property type="match status" value="1"/>
</dbReference>
<dbReference type="AlphaFoldDB" id="A0A5D0IM86"/>
<keyword evidence="2" id="KW-1185">Reference proteome</keyword>
<evidence type="ECO:0000313" key="1">
    <source>
        <dbReference type="EMBL" id="TYA84139.1"/>
    </source>
</evidence>
<accession>A0A5D0IM86</accession>